<proteinExistence type="predicted"/>
<comment type="caution">
    <text evidence="2">The sequence shown here is derived from an EMBL/GenBank/DDBJ whole genome shotgun (WGS) entry which is preliminary data.</text>
</comment>
<feature type="chain" id="PRO_5043520101" evidence="1">
    <location>
        <begin position="19"/>
        <end position="63"/>
    </location>
</feature>
<accession>A0AAW2FSL8</accession>
<organism evidence="2 3">
    <name type="scientific">Cardiocondyla obscurior</name>
    <dbReference type="NCBI Taxonomy" id="286306"/>
    <lineage>
        <taxon>Eukaryota</taxon>
        <taxon>Metazoa</taxon>
        <taxon>Ecdysozoa</taxon>
        <taxon>Arthropoda</taxon>
        <taxon>Hexapoda</taxon>
        <taxon>Insecta</taxon>
        <taxon>Pterygota</taxon>
        <taxon>Neoptera</taxon>
        <taxon>Endopterygota</taxon>
        <taxon>Hymenoptera</taxon>
        <taxon>Apocrita</taxon>
        <taxon>Aculeata</taxon>
        <taxon>Formicoidea</taxon>
        <taxon>Formicidae</taxon>
        <taxon>Myrmicinae</taxon>
        <taxon>Cardiocondyla</taxon>
    </lineage>
</organism>
<evidence type="ECO:0000313" key="3">
    <source>
        <dbReference type="Proteomes" id="UP001430953"/>
    </source>
</evidence>
<keyword evidence="3" id="KW-1185">Reference proteome</keyword>
<reference evidence="2 3" key="1">
    <citation type="submission" date="2023-03" db="EMBL/GenBank/DDBJ databases">
        <title>High recombination rates correlate with genetic variation in Cardiocondyla obscurior ants.</title>
        <authorList>
            <person name="Errbii M."/>
        </authorList>
    </citation>
    <scope>NUCLEOTIDE SEQUENCE [LARGE SCALE GENOMIC DNA]</scope>
    <source>
        <strain evidence="2">Alpha-2009</strain>
        <tissue evidence="2">Whole body</tissue>
    </source>
</reference>
<dbReference type="EMBL" id="JADYXP020000009">
    <property type="protein sequence ID" value="KAL0116895.1"/>
    <property type="molecule type" value="Genomic_DNA"/>
</dbReference>
<sequence length="63" mass="7105">MCHAKTVLILFLLRRGFTFLFSTIKFKTDNTDTSATSESTWRVSRIILGTWNAGNVARSPNLV</sequence>
<evidence type="ECO:0000256" key="1">
    <source>
        <dbReference type="SAM" id="SignalP"/>
    </source>
</evidence>
<name>A0AAW2FSL8_9HYME</name>
<evidence type="ECO:0000313" key="2">
    <source>
        <dbReference type="EMBL" id="KAL0116895.1"/>
    </source>
</evidence>
<keyword evidence="1" id="KW-0732">Signal</keyword>
<feature type="signal peptide" evidence="1">
    <location>
        <begin position="1"/>
        <end position="18"/>
    </location>
</feature>
<dbReference type="AlphaFoldDB" id="A0AAW2FSL8"/>
<protein>
    <submittedName>
        <fullName evidence="2">Uncharacterized protein</fullName>
    </submittedName>
</protein>
<gene>
    <name evidence="2" type="ORF">PUN28_010041</name>
</gene>
<dbReference type="Proteomes" id="UP001430953">
    <property type="component" value="Unassembled WGS sequence"/>
</dbReference>